<evidence type="ECO:0000313" key="1">
    <source>
        <dbReference type="EMBL" id="BBT41130.1"/>
    </source>
</evidence>
<proteinExistence type="predicted"/>
<dbReference type="EMBL" id="AP022227">
    <property type="protein sequence ID" value="BBT41130.1"/>
    <property type="molecule type" value="Genomic_DNA"/>
</dbReference>
<evidence type="ECO:0000313" key="2">
    <source>
        <dbReference type="Proteomes" id="UP000515680"/>
    </source>
</evidence>
<organism evidence="1 2">
    <name type="scientific">Pseudomonas putida</name>
    <name type="common">Arthrobacter siderocapsulatus</name>
    <dbReference type="NCBI Taxonomy" id="303"/>
    <lineage>
        <taxon>Bacteria</taxon>
        <taxon>Pseudomonadati</taxon>
        <taxon>Pseudomonadota</taxon>
        <taxon>Gammaproteobacteria</taxon>
        <taxon>Pseudomonadales</taxon>
        <taxon>Pseudomonadaceae</taxon>
        <taxon>Pseudomonas</taxon>
    </lineage>
</organism>
<protein>
    <submittedName>
        <fullName evidence="1">Uncharacterized protein</fullName>
    </submittedName>
</protein>
<accession>A0A6S5TKU8</accession>
<dbReference type="Proteomes" id="UP000515680">
    <property type="component" value="Chromosome"/>
</dbReference>
<reference evidence="1 2" key="1">
    <citation type="submission" date="2019-12" db="EMBL/GenBank/DDBJ databases">
        <title>complete genome sequences of Pseudomonas putida str. WP8-W18-CRE-01 isolated from wastewater treatment plant effluent.</title>
        <authorList>
            <person name="Sekizuka T."/>
            <person name="Itokawa K."/>
            <person name="Yatsu K."/>
            <person name="Inamine Y."/>
            <person name="Kuroda M."/>
        </authorList>
    </citation>
    <scope>NUCLEOTIDE SEQUENCE [LARGE SCALE GENOMIC DNA]</scope>
    <source>
        <strain evidence="1 2">WP8-W18-CRE-01</strain>
    </source>
</reference>
<dbReference type="AlphaFoldDB" id="A0A6S5TKU8"/>
<gene>
    <name evidence="1" type="ORF">WP8W18C01_34710</name>
</gene>
<sequence length="92" mass="9975">MTVEAMIALGCLVIRPLGQHQQAALAQNLKQPVSANLDSFIRLAMQQIVQFPCTQSRLTHPDFLNKLDNPICLMSFTVGSSIALVISLPANA</sequence>
<name>A0A6S5TKU8_PSEPU</name>